<comment type="caution">
    <text evidence="1">The sequence shown here is derived from an EMBL/GenBank/DDBJ whole genome shotgun (WGS) entry which is preliminary data.</text>
</comment>
<evidence type="ECO:0000313" key="2">
    <source>
        <dbReference type="Proteomes" id="UP000290174"/>
    </source>
</evidence>
<dbReference type="EMBL" id="RKMK01000093">
    <property type="protein sequence ID" value="RXG83811.1"/>
    <property type="molecule type" value="Genomic_DNA"/>
</dbReference>
<evidence type="ECO:0000313" key="1">
    <source>
        <dbReference type="EMBL" id="RXG83811.1"/>
    </source>
</evidence>
<dbReference type="AlphaFoldDB" id="A0A4Q0Q4R5"/>
<protein>
    <submittedName>
        <fullName evidence="1">Uncharacterized protein</fullName>
    </submittedName>
</protein>
<reference evidence="1 2" key="1">
    <citation type="submission" date="2018-11" db="EMBL/GenBank/DDBJ databases">
        <title>Bradyrhizobium sp. nov., isolated from effective nodules of peanut in China.</title>
        <authorList>
            <person name="Li Y."/>
        </authorList>
    </citation>
    <scope>NUCLEOTIDE SEQUENCE [LARGE SCALE GENOMIC DNA]</scope>
    <source>
        <strain evidence="1 2">CCBAU 51770</strain>
    </source>
</reference>
<sequence>MDMTFYRNTGIEYWQSRQHSALRRAFEESRKRRTLSRGDRELTKGRFRHDLLAVNSFSRRIWGRAVSNELSRFFCDGGDGTTHDRNVYFVSLMDVTCARSPEDRLTEADLELIKNRLRYGLREFSYFGMVEPAYYVNLQRGLRFNGKRCMFWHLHALVWGVSRKELMKRLRKLVRAGHYGAIADGLRPTHIRKIKQGRLPRHVAYVLKSPNKSYRLSMRDREDELGRPLIDANGVVLRQFKQGKSDLRHGDRIVIFHAMKHLHLDKLAVAGGDGAKLLRSAKRIALRDETATIRSRIRGPLRKRHKQITMAALNSASGRKKLPSCVVWCR</sequence>
<accession>A0A4Q0Q4R5</accession>
<dbReference type="Proteomes" id="UP000290174">
    <property type="component" value="Unassembled WGS sequence"/>
</dbReference>
<name>A0A4Q0Q4R5_9BRAD</name>
<dbReference type="RefSeq" id="WP_128957342.1">
    <property type="nucleotide sequence ID" value="NZ_RKMK01000093.1"/>
</dbReference>
<organism evidence="1 2">
    <name type="scientific">Bradyrhizobium zhanjiangense</name>
    <dbReference type="NCBI Taxonomy" id="1325107"/>
    <lineage>
        <taxon>Bacteria</taxon>
        <taxon>Pseudomonadati</taxon>
        <taxon>Pseudomonadota</taxon>
        <taxon>Alphaproteobacteria</taxon>
        <taxon>Hyphomicrobiales</taxon>
        <taxon>Nitrobacteraceae</taxon>
        <taxon>Bradyrhizobium</taxon>
    </lineage>
</organism>
<gene>
    <name evidence="1" type="ORF">EAS61_40860</name>
</gene>
<proteinExistence type="predicted"/>